<feature type="transmembrane region" description="Helical" evidence="1">
    <location>
        <begin position="121"/>
        <end position="140"/>
    </location>
</feature>
<comment type="caution">
    <text evidence="2">The sequence shown here is derived from an EMBL/GenBank/DDBJ whole genome shotgun (WGS) entry which is preliminary data.</text>
</comment>
<evidence type="ECO:0000313" key="2">
    <source>
        <dbReference type="EMBL" id="RWX52542.1"/>
    </source>
</evidence>
<reference evidence="2 3" key="1">
    <citation type="submission" date="2017-01" db="EMBL/GenBank/DDBJ databases">
        <title>The cable genome- insights into the physiology and evolution of filamentous bacteria capable of sulfide oxidation via long distance electron transfer.</title>
        <authorList>
            <person name="Schreiber L."/>
            <person name="Bjerg J.T."/>
            <person name="Boggild A."/>
            <person name="Van De Vossenberg J."/>
            <person name="Meysman F."/>
            <person name="Nielsen L.P."/>
            <person name="Schramm A."/>
            <person name="Kjeldsen K.U."/>
        </authorList>
    </citation>
    <scope>NUCLEOTIDE SEQUENCE [LARGE SCALE GENOMIC DNA]</scope>
    <source>
        <strain evidence="2">A5</strain>
    </source>
</reference>
<keyword evidence="1" id="KW-1133">Transmembrane helix</keyword>
<organism evidence="2 3">
    <name type="scientific">Candidatus Electrothrix marina</name>
    <dbReference type="NCBI Taxonomy" id="1859130"/>
    <lineage>
        <taxon>Bacteria</taxon>
        <taxon>Pseudomonadati</taxon>
        <taxon>Thermodesulfobacteriota</taxon>
        <taxon>Desulfobulbia</taxon>
        <taxon>Desulfobulbales</taxon>
        <taxon>Desulfobulbaceae</taxon>
        <taxon>Candidatus Electrothrix</taxon>
    </lineage>
</organism>
<dbReference type="AlphaFoldDB" id="A0A444JHK0"/>
<feature type="transmembrane region" description="Helical" evidence="1">
    <location>
        <begin position="63"/>
        <end position="82"/>
    </location>
</feature>
<name>A0A444JHK0_9BACT</name>
<proteinExistence type="predicted"/>
<evidence type="ECO:0000256" key="1">
    <source>
        <dbReference type="SAM" id="Phobius"/>
    </source>
</evidence>
<feature type="transmembrane region" description="Helical" evidence="1">
    <location>
        <begin position="35"/>
        <end position="51"/>
    </location>
</feature>
<gene>
    <name evidence="2" type="ORF">VU01_10017</name>
</gene>
<evidence type="ECO:0008006" key="4">
    <source>
        <dbReference type="Google" id="ProtNLM"/>
    </source>
</evidence>
<accession>A0A444JHK0</accession>
<keyword evidence="1" id="KW-0812">Transmembrane</keyword>
<keyword evidence="3" id="KW-1185">Reference proteome</keyword>
<keyword evidence="1" id="KW-0472">Membrane</keyword>
<evidence type="ECO:0000313" key="3">
    <source>
        <dbReference type="Proteomes" id="UP000288892"/>
    </source>
</evidence>
<feature type="transmembrane region" description="Helical" evidence="1">
    <location>
        <begin position="12"/>
        <end position="29"/>
    </location>
</feature>
<sequence length="230" mass="25489">MNDELKFQKAAQYAVLFLLGTIPFLFGAVHPIVTGVYTSFIILTLGGWLLLNSGRLNSRLISAGHILLFLFIFWIILSILPIPMSWLSLLSPARASFLQTANQLAETDIHYASSGYNSNSVILTASFLIALYLYALSLTILLKADRSFLEKLLLTCIGVGILEAVYGLLQATNSHLGVLWLSDIRQFKGMARGTIIYKNQYAALLNMIWPLAVEQHCSASKPCLKKNPPR</sequence>
<dbReference type="Proteomes" id="UP000288892">
    <property type="component" value="Unassembled WGS sequence"/>
</dbReference>
<protein>
    <recommendedName>
        <fullName evidence="4">O-antigen ligase like membrane protein</fullName>
    </recommendedName>
</protein>
<dbReference type="EMBL" id="MTKS01000001">
    <property type="protein sequence ID" value="RWX52542.1"/>
    <property type="molecule type" value="Genomic_DNA"/>
</dbReference>